<name>V2YAC6_MONRO</name>
<dbReference type="HOGENOM" id="CLU_2009397_0_0_1"/>
<feature type="non-terminal residue" evidence="1">
    <location>
        <position position="1"/>
    </location>
</feature>
<dbReference type="AlphaFoldDB" id="V2YAC6"/>
<reference evidence="1 2" key="1">
    <citation type="journal article" date="2014" name="BMC Genomics">
        <title>Genome and secretome analysis of the hemibiotrophic fungal pathogen, Moniliophthora roreri, which causes frosty pod rot disease of cacao: mechanisms of the biotrophic and necrotrophic phases.</title>
        <authorList>
            <person name="Meinhardt L.W."/>
            <person name="Costa G.G.L."/>
            <person name="Thomazella D.P.T."/>
            <person name="Teixeira P.J.P.L."/>
            <person name="Carazzolle M.F."/>
            <person name="Schuster S.C."/>
            <person name="Carlson J.E."/>
            <person name="Guiltinan M.J."/>
            <person name="Mieczkowski P."/>
            <person name="Farmer A."/>
            <person name="Ramaraj T."/>
            <person name="Crozier J."/>
            <person name="Davis R.E."/>
            <person name="Shao J."/>
            <person name="Melnick R.L."/>
            <person name="Pereira G.A.G."/>
            <person name="Bailey B.A."/>
        </authorList>
    </citation>
    <scope>NUCLEOTIDE SEQUENCE [LARGE SCALE GENOMIC DNA]</scope>
    <source>
        <strain evidence="1 2">MCA 2997</strain>
    </source>
</reference>
<accession>V2YAC6</accession>
<protein>
    <submittedName>
        <fullName evidence="1">Uncharacterized protein</fullName>
    </submittedName>
</protein>
<comment type="caution">
    <text evidence="1">The sequence shown here is derived from an EMBL/GenBank/DDBJ whole genome shotgun (WGS) entry which is preliminary data.</text>
</comment>
<gene>
    <name evidence="1" type="ORF">Moror_3097</name>
</gene>
<dbReference type="EMBL" id="AWSO01000634">
    <property type="protein sequence ID" value="ESK88619.1"/>
    <property type="molecule type" value="Genomic_DNA"/>
</dbReference>
<dbReference type="KEGG" id="mrr:Moror_3097"/>
<evidence type="ECO:0000313" key="2">
    <source>
        <dbReference type="Proteomes" id="UP000017559"/>
    </source>
</evidence>
<keyword evidence="2" id="KW-1185">Reference proteome</keyword>
<dbReference type="OrthoDB" id="3236341at2759"/>
<dbReference type="Proteomes" id="UP000017559">
    <property type="component" value="Unassembled WGS sequence"/>
</dbReference>
<evidence type="ECO:0000313" key="1">
    <source>
        <dbReference type="EMBL" id="ESK88619.1"/>
    </source>
</evidence>
<sequence length="124" mass="14031">NLSPFTVSSELKTNIDSYGYAVLLSTAICTYKGNRPKDYILAIIKKFHFDLPSGIEHNVANWAKVVKQVEHSLTQHQSSVKKVIHASLFKEEKDGASKQVWTTKLPGEEQQNIFTLTQRLVEKT</sequence>
<organism evidence="1 2">
    <name type="scientific">Moniliophthora roreri (strain MCA 2997)</name>
    <name type="common">Cocoa frosty pod rot fungus</name>
    <name type="synonym">Crinipellis roreri</name>
    <dbReference type="NCBI Taxonomy" id="1381753"/>
    <lineage>
        <taxon>Eukaryota</taxon>
        <taxon>Fungi</taxon>
        <taxon>Dikarya</taxon>
        <taxon>Basidiomycota</taxon>
        <taxon>Agaricomycotina</taxon>
        <taxon>Agaricomycetes</taxon>
        <taxon>Agaricomycetidae</taxon>
        <taxon>Agaricales</taxon>
        <taxon>Marasmiineae</taxon>
        <taxon>Marasmiaceae</taxon>
        <taxon>Moniliophthora</taxon>
    </lineage>
</organism>
<proteinExistence type="predicted"/>